<keyword evidence="1" id="KW-0227">DNA damage</keyword>
<evidence type="ECO:0000256" key="3">
    <source>
        <dbReference type="ARBA" id="ARBA00023204"/>
    </source>
</evidence>
<dbReference type="GO" id="GO:0000703">
    <property type="term" value="F:oxidized pyrimidine nucleobase lesion DNA N-glycosylase activity"/>
    <property type="evidence" value="ECO:0007669"/>
    <property type="project" value="TreeGrafter"/>
</dbReference>
<gene>
    <name evidence="6" type="ORF">G3N55_12305</name>
</gene>
<dbReference type="InterPro" id="IPR011257">
    <property type="entry name" value="DNA_glycosylase"/>
</dbReference>
<evidence type="ECO:0000256" key="5">
    <source>
        <dbReference type="ARBA" id="ARBA00023295"/>
    </source>
</evidence>
<accession>A0A6N9TYT9</accession>
<dbReference type="GO" id="GO:0016829">
    <property type="term" value="F:lyase activity"/>
    <property type="evidence" value="ECO:0007669"/>
    <property type="project" value="UniProtKB-KW"/>
</dbReference>
<dbReference type="Gene3D" id="1.10.340.30">
    <property type="entry name" value="Hypothetical protein, domain 2"/>
    <property type="match status" value="1"/>
</dbReference>
<keyword evidence="2" id="KW-0378">Hydrolase</keyword>
<dbReference type="Proteomes" id="UP000469346">
    <property type="component" value="Unassembled WGS sequence"/>
</dbReference>
<dbReference type="PANTHER" id="PTHR43286:SF1">
    <property type="entry name" value="ENDONUCLEASE III-LIKE PROTEIN 1"/>
    <property type="match status" value="1"/>
</dbReference>
<dbReference type="GO" id="GO:0006289">
    <property type="term" value="P:nucleotide-excision repair"/>
    <property type="evidence" value="ECO:0007669"/>
    <property type="project" value="TreeGrafter"/>
</dbReference>
<protein>
    <submittedName>
        <fullName evidence="6">Iron-sulfur cluster loop</fullName>
    </submittedName>
</protein>
<evidence type="ECO:0000256" key="4">
    <source>
        <dbReference type="ARBA" id="ARBA00023239"/>
    </source>
</evidence>
<dbReference type="GO" id="GO:0003906">
    <property type="term" value="F:DNA-(apurinic or apyrimidinic site) endonuclease activity"/>
    <property type="evidence" value="ECO:0007669"/>
    <property type="project" value="TreeGrafter"/>
</dbReference>
<dbReference type="Gene3D" id="1.10.1670.10">
    <property type="entry name" value="Helix-hairpin-Helix base-excision DNA repair enzymes (C-terminal)"/>
    <property type="match status" value="1"/>
</dbReference>
<comment type="caution">
    <text evidence="6">The sequence shown here is derived from an EMBL/GenBank/DDBJ whole genome shotgun (WGS) entry which is preliminary data.</text>
</comment>
<evidence type="ECO:0000313" key="7">
    <source>
        <dbReference type="Proteomes" id="UP000469346"/>
    </source>
</evidence>
<dbReference type="AlphaFoldDB" id="A0A6N9TYT9"/>
<organism evidence="6 7">
    <name type="scientific">Dissulfurirhabdus thermomarina</name>
    <dbReference type="NCBI Taxonomy" id="1765737"/>
    <lineage>
        <taxon>Bacteria</taxon>
        <taxon>Deltaproteobacteria</taxon>
        <taxon>Dissulfurirhabdaceae</taxon>
        <taxon>Dissulfurirhabdus</taxon>
    </lineage>
</organism>
<dbReference type="SUPFAM" id="SSF48150">
    <property type="entry name" value="DNA-glycosylase"/>
    <property type="match status" value="1"/>
</dbReference>
<evidence type="ECO:0000256" key="1">
    <source>
        <dbReference type="ARBA" id="ARBA00022763"/>
    </source>
</evidence>
<dbReference type="PANTHER" id="PTHR43286">
    <property type="entry name" value="ENDONUCLEASE III-LIKE PROTEIN 1"/>
    <property type="match status" value="1"/>
</dbReference>
<keyword evidence="7" id="KW-1185">Reference proteome</keyword>
<dbReference type="EMBL" id="JAAGRR010000236">
    <property type="protein sequence ID" value="NDY43616.1"/>
    <property type="molecule type" value="Genomic_DNA"/>
</dbReference>
<dbReference type="GO" id="GO:0006285">
    <property type="term" value="P:base-excision repair, AP site formation"/>
    <property type="evidence" value="ECO:0007669"/>
    <property type="project" value="TreeGrafter"/>
</dbReference>
<reference evidence="6 7" key="1">
    <citation type="submission" date="2020-02" db="EMBL/GenBank/DDBJ databases">
        <title>Comparative genomics of sulfur disproportionating microorganisms.</title>
        <authorList>
            <person name="Ward L.M."/>
            <person name="Bertran E."/>
            <person name="Johnston D.T."/>
        </authorList>
    </citation>
    <scope>NUCLEOTIDE SEQUENCE [LARGE SCALE GENOMIC DNA]</scope>
    <source>
        <strain evidence="6 7">DSM 100025</strain>
    </source>
</reference>
<dbReference type="RefSeq" id="WP_163299994.1">
    <property type="nucleotide sequence ID" value="NZ_JAAGRR010000236.1"/>
</dbReference>
<keyword evidence="4" id="KW-0456">Lyase</keyword>
<evidence type="ECO:0000256" key="2">
    <source>
        <dbReference type="ARBA" id="ARBA00022801"/>
    </source>
</evidence>
<sequence>MKSDGKYQEILIRERLIERGRRLFEAPRNFIEFTGKREADELLNDLEQYPHAFVIACVMDRQVPAERAWLIPYKLSLKLGDFHFSTLRLLSEREICNLMLNPEPLHRFPEEMARNLYRAVRVIEKEYGSDASKIWKGRPSSAEVVYRFLQFRGVGPKIATMAVNILARDFKIPFSDYYSIDISADVHVRRVFHRLGLVSEKPTVEGVIYRARSLYPEFPGLLDLPCWEIGRNWCKPRGPACDGCYMKDLCPFGKGEQRQ</sequence>
<keyword evidence="5" id="KW-0326">Glycosidase</keyword>
<keyword evidence="3" id="KW-0234">DNA repair</keyword>
<proteinExistence type="predicted"/>
<dbReference type="InterPro" id="IPR023170">
    <property type="entry name" value="HhH_base_excis_C"/>
</dbReference>
<name>A0A6N9TYT9_DISTH</name>
<evidence type="ECO:0000313" key="6">
    <source>
        <dbReference type="EMBL" id="NDY43616.1"/>
    </source>
</evidence>